<feature type="transmembrane region" description="Helical" evidence="10">
    <location>
        <begin position="251"/>
        <end position="272"/>
    </location>
</feature>
<keyword evidence="6 10" id="KW-1133">Transmembrane helix</keyword>
<keyword evidence="2" id="KW-1003">Cell membrane</keyword>
<sequence length="375" mass="44042">MEKYKNLPLYSVNVKIFLQLGLIGASTRTRQILLALVPVFTYLGQILNLFKTSGGDIGETGMNFYMMAQLTHCLVRFLMVVRNNERFVQFLQCIDRWYKDIEQNSDPEVVHMLQDVTTHAQKLTRIGFYTATIGALCSYIYPFSFEERKFILDIHYLFFDAKQSPFYEFFFLLQALVFVPTFVFVYLPFSNLLLISLKFGEVILMDLCVKLRNISNQNEVTQLRQFKECIWYHERIITFRNDLEYLISIDGFFHVALFSLMLCMLLFFLSLVKDYRQILSALAFISFNFYVIGITYYYANNFSNESLKIANAAYDTPWYEGNSELRKCVQIMIARSQRPLELKSGGLYPMTLENFQAILRMSYSYFSMLQGFSQQ</sequence>
<reference evidence="11" key="1">
    <citation type="journal article" date="2019" name="Comp. Biochem. Physiol. B, Biochem. Mol. Biol.">
        <title>Functional characterization of olfactory receptors in three Dacini fruit flies (Diptera: Tephritidae) that respond to 1-nonanol analogs as components in the rectal glands.</title>
        <authorList>
            <person name="Ono H."/>
            <person name="Miyazaki H."/>
            <person name="Mitsuno H."/>
            <person name="Ozaki K."/>
            <person name="Kanzaki R."/>
            <person name="Nishida R."/>
        </authorList>
    </citation>
    <scope>NUCLEOTIDE SEQUENCE</scope>
    <source>
        <tissue evidence="11">Chemosensory organs</tissue>
    </source>
</reference>
<dbReference type="GO" id="GO:0005549">
    <property type="term" value="F:odorant binding"/>
    <property type="evidence" value="ECO:0007669"/>
    <property type="project" value="InterPro"/>
</dbReference>
<evidence type="ECO:0000256" key="8">
    <source>
        <dbReference type="ARBA" id="ARBA00023170"/>
    </source>
</evidence>
<dbReference type="PANTHER" id="PTHR21137">
    <property type="entry name" value="ODORANT RECEPTOR"/>
    <property type="match status" value="1"/>
</dbReference>
<dbReference type="PANTHER" id="PTHR21137:SF3">
    <property type="entry name" value="ODORANT RECEPTOR 30A-RELATED"/>
    <property type="match status" value="1"/>
</dbReference>
<evidence type="ECO:0000256" key="9">
    <source>
        <dbReference type="ARBA" id="ARBA00023224"/>
    </source>
</evidence>
<comment type="similarity">
    <text evidence="10">Belongs to the insect chemoreceptor superfamily. Heteromeric odorant receptor channel (TC 1.A.69) family.</text>
</comment>
<evidence type="ECO:0000256" key="2">
    <source>
        <dbReference type="ARBA" id="ARBA00022475"/>
    </source>
</evidence>
<organism evidence="11">
    <name type="scientific">Zeugodacus cucurbitae</name>
    <name type="common">Melon fruit fly</name>
    <name type="synonym">Bactrocera cucurbitae</name>
    <dbReference type="NCBI Taxonomy" id="28588"/>
    <lineage>
        <taxon>Eukaryota</taxon>
        <taxon>Metazoa</taxon>
        <taxon>Ecdysozoa</taxon>
        <taxon>Arthropoda</taxon>
        <taxon>Hexapoda</taxon>
        <taxon>Insecta</taxon>
        <taxon>Pterygota</taxon>
        <taxon>Neoptera</taxon>
        <taxon>Endopterygota</taxon>
        <taxon>Diptera</taxon>
        <taxon>Brachycera</taxon>
        <taxon>Muscomorpha</taxon>
        <taxon>Tephritoidea</taxon>
        <taxon>Tephritidae</taxon>
        <taxon>Zeugodacus</taxon>
        <taxon>Zeugodacus</taxon>
    </lineage>
</organism>
<comment type="subcellular location">
    <subcellularLocation>
        <location evidence="1 10">Cell membrane</location>
        <topology evidence="1 10">Multi-pass membrane protein</topology>
    </subcellularLocation>
</comment>
<evidence type="ECO:0000256" key="10">
    <source>
        <dbReference type="RuleBase" id="RU351113"/>
    </source>
</evidence>
<evidence type="ECO:0000256" key="6">
    <source>
        <dbReference type="ARBA" id="ARBA00022989"/>
    </source>
</evidence>
<keyword evidence="5 10" id="KW-0552">Olfaction</keyword>
<feature type="transmembrane region" description="Helical" evidence="10">
    <location>
        <begin position="126"/>
        <end position="145"/>
    </location>
</feature>
<keyword evidence="7 10" id="KW-0472">Membrane</keyword>
<evidence type="ECO:0000256" key="7">
    <source>
        <dbReference type="ARBA" id="ARBA00023136"/>
    </source>
</evidence>
<keyword evidence="9 10" id="KW-0807">Transducer</keyword>
<dbReference type="GO" id="GO:0007165">
    <property type="term" value="P:signal transduction"/>
    <property type="evidence" value="ECO:0007669"/>
    <property type="project" value="UniProtKB-KW"/>
</dbReference>
<dbReference type="GO" id="GO:0004984">
    <property type="term" value="F:olfactory receptor activity"/>
    <property type="evidence" value="ECO:0007669"/>
    <property type="project" value="InterPro"/>
</dbReference>
<proteinExistence type="evidence at transcript level"/>
<keyword evidence="4 10" id="KW-0812">Transmembrane</keyword>
<feature type="transmembrane region" description="Helical" evidence="10">
    <location>
        <begin position="32"/>
        <end position="50"/>
    </location>
</feature>
<evidence type="ECO:0000256" key="3">
    <source>
        <dbReference type="ARBA" id="ARBA00022606"/>
    </source>
</evidence>
<dbReference type="EMBL" id="FX986201">
    <property type="protein sequence ID" value="BBL78057.1"/>
    <property type="molecule type" value="mRNA"/>
</dbReference>
<feature type="transmembrane region" description="Helical" evidence="10">
    <location>
        <begin position="62"/>
        <end position="81"/>
    </location>
</feature>
<keyword evidence="3 10" id="KW-0716">Sensory transduction</keyword>
<dbReference type="InterPro" id="IPR004117">
    <property type="entry name" value="7tm6_olfct_rcpt"/>
</dbReference>
<dbReference type="AlphaFoldDB" id="A0A5H2WW15"/>
<feature type="transmembrane region" description="Helical" evidence="10">
    <location>
        <begin position="166"/>
        <end position="189"/>
    </location>
</feature>
<evidence type="ECO:0000256" key="5">
    <source>
        <dbReference type="ARBA" id="ARBA00022725"/>
    </source>
</evidence>
<name>A0A5H2WW15_ZEUCU</name>
<evidence type="ECO:0000256" key="4">
    <source>
        <dbReference type="ARBA" id="ARBA00022692"/>
    </source>
</evidence>
<comment type="caution">
    <text evidence="10">Lacks conserved residue(s) required for the propagation of feature annotation.</text>
</comment>
<protein>
    <recommendedName>
        <fullName evidence="10">Odorant receptor</fullName>
    </recommendedName>
</protein>
<gene>
    <name evidence="11" type="primary">ZcucOR43a-3</name>
</gene>
<feature type="transmembrane region" description="Helical" evidence="10">
    <location>
        <begin position="279"/>
        <end position="299"/>
    </location>
</feature>
<evidence type="ECO:0000313" key="11">
    <source>
        <dbReference type="EMBL" id="BBL78057.1"/>
    </source>
</evidence>
<accession>A0A5H2WW15</accession>
<evidence type="ECO:0000256" key="1">
    <source>
        <dbReference type="ARBA" id="ARBA00004651"/>
    </source>
</evidence>
<dbReference type="Pfam" id="PF02949">
    <property type="entry name" value="7tm_6"/>
    <property type="match status" value="1"/>
</dbReference>
<dbReference type="GO" id="GO:0005886">
    <property type="term" value="C:plasma membrane"/>
    <property type="evidence" value="ECO:0007669"/>
    <property type="project" value="UniProtKB-SubCell"/>
</dbReference>
<keyword evidence="8 10" id="KW-0675">Receptor</keyword>